<evidence type="ECO:0000313" key="2">
    <source>
        <dbReference type="Proteomes" id="UP000283269"/>
    </source>
</evidence>
<name>A0A409XET4_PSICY</name>
<dbReference type="EMBL" id="NHYD01001917">
    <property type="protein sequence ID" value="PPQ89276.1"/>
    <property type="molecule type" value="Genomic_DNA"/>
</dbReference>
<protein>
    <submittedName>
        <fullName evidence="1">Uncharacterized protein</fullName>
    </submittedName>
</protein>
<proteinExistence type="predicted"/>
<dbReference type="InParanoid" id="A0A409XET4"/>
<organism evidence="1 2">
    <name type="scientific">Psilocybe cyanescens</name>
    <dbReference type="NCBI Taxonomy" id="93625"/>
    <lineage>
        <taxon>Eukaryota</taxon>
        <taxon>Fungi</taxon>
        <taxon>Dikarya</taxon>
        <taxon>Basidiomycota</taxon>
        <taxon>Agaricomycotina</taxon>
        <taxon>Agaricomycetes</taxon>
        <taxon>Agaricomycetidae</taxon>
        <taxon>Agaricales</taxon>
        <taxon>Agaricineae</taxon>
        <taxon>Strophariaceae</taxon>
        <taxon>Psilocybe</taxon>
    </lineage>
</organism>
<comment type="caution">
    <text evidence="1">The sequence shown here is derived from an EMBL/GenBank/DDBJ whole genome shotgun (WGS) entry which is preliminary data.</text>
</comment>
<accession>A0A409XET4</accession>
<sequence>MVARQNADEEQGKEQGQYESTDVLRSFYDDLRALGFVNEVSGKHIPLDYMHSATVQDGRRMLAACCRLQLMAQPPTGR</sequence>
<reference evidence="1 2" key="1">
    <citation type="journal article" date="2018" name="Evol. Lett.">
        <title>Horizontal gene cluster transfer increased hallucinogenic mushroom diversity.</title>
        <authorList>
            <person name="Reynolds H.T."/>
            <person name="Vijayakumar V."/>
            <person name="Gluck-Thaler E."/>
            <person name="Korotkin H.B."/>
            <person name="Matheny P.B."/>
            <person name="Slot J.C."/>
        </authorList>
    </citation>
    <scope>NUCLEOTIDE SEQUENCE [LARGE SCALE GENOMIC DNA]</scope>
    <source>
        <strain evidence="1 2">2631</strain>
    </source>
</reference>
<dbReference type="Proteomes" id="UP000283269">
    <property type="component" value="Unassembled WGS sequence"/>
</dbReference>
<dbReference type="AlphaFoldDB" id="A0A409XET4"/>
<keyword evidence="2" id="KW-1185">Reference proteome</keyword>
<gene>
    <name evidence="1" type="ORF">CVT25_001360</name>
</gene>
<evidence type="ECO:0000313" key="1">
    <source>
        <dbReference type="EMBL" id="PPQ89276.1"/>
    </source>
</evidence>